<evidence type="ECO:0000259" key="3">
    <source>
        <dbReference type="PROSITE" id="PS51770"/>
    </source>
</evidence>
<sequence length="114" mass="12919">MKWLDEVSAMSAMRFAGETCVTARVNELDFERPIRIGDTALVEAYVYDAGRTSVHVALRAWREEPRSGETEKTTESTFTFVAIDENGETVPVPDLSVETEKGERLRDRVHEIEN</sequence>
<dbReference type="GO" id="GO:0005829">
    <property type="term" value="C:cytosol"/>
    <property type="evidence" value="ECO:0007669"/>
    <property type="project" value="TreeGrafter"/>
</dbReference>
<evidence type="ECO:0000256" key="2">
    <source>
        <dbReference type="SAM" id="MobiDB-lite"/>
    </source>
</evidence>
<dbReference type="PANTHER" id="PTHR11049">
    <property type="entry name" value="ACYL COENZYME A THIOESTER HYDROLASE"/>
    <property type="match status" value="1"/>
</dbReference>
<dbReference type="GO" id="GO:0006637">
    <property type="term" value="P:acyl-CoA metabolic process"/>
    <property type="evidence" value="ECO:0007669"/>
    <property type="project" value="TreeGrafter"/>
</dbReference>
<reference evidence="4 5" key="1">
    <citation type="journal article" date="2014" name="PLoS Genet.">
        <title>Phylogenetically driven sequencing of extremely halophilic archaea reveals strategies for static and dynamic osmo-response.</title>
        <authorList>
            <person name="Becker E.A."/>
            <person name="Seitzer P.M."/>
            <person name="Tritt A."/>
            <person name="Larsen D."/>
            <person name="Krusor M."/>
            <person name="Yao A.I."/>
            <person name="Wu D."/>
            <person name="Madern D."/>
            <person name="Eisen J.A."/>
            <person name="Darling A.E."/>
            <person name="Facciotti M.T."/>
        </authorList>
    </citation>
    <scope>NUCLEOTIDE SEQUENCE [LARGE SCALE GENOMIC DNA]</scope>
    <source>
        <strain evidence="4 5">DSM 15624</strain>
    </source>
</reference>
<dbReference type="GO" id="GO:0052816">
    <property type="term" value="F:long-chain fatty acyl-CoA hydrolase activity"/>
    <property type="evidence" value="ECO:0007669"/>
    <property type="project" value="TreeGrafter"/>
</dbReference>
<accession>L9YBB0</accession>
<evidence type="ECO:0000313" key="4">
    <source>
        <dbReference type="EMBL" id="ELY70203.1"/>
    </source>
</evidence>
<dbReference type="PROSITE" id="PS51770">
    <property type="entry name" value="HOTDOG_ACOT"/>
    <property type="match status" value="1"/>
</dbReference>
<feature type="region of interest" description="Disordered" evidence="2">
    <location>
        <begin position="91"/>
        <end position="114"/>
    </location>
</feature>
<keyword evidence="5" id="KW-1185">Reference proteome</keyword>
<feature type="domain" description="HotDog ACOT-type" evidence="3">
    <location>
        <begin position="1"/>
        <end position="86"/>
    </location>
</feature>
<feature type="compositionally biased region" description="Basic and acidic residues" evidence="2">
    <location>
        <begin position="98"/>
        <end position="114"/>
    </location>
</feature>
<dbReference type="InterPro" id="IPR040170">
    <property type="entry name" value="Cytosol_ACT"/>
</dbReference>
<name>L9YBB0_NATP1</name>
<dbReference type="InterPro" id="IPR033120">
    <property type="entry name" value="HOTDOG_ACOT"/>
</dbReference>
<dbReference type="Gene3D" id="3.10.129.10">
    <property type="entry name" value="Hotdog Thioesterase"/>
    <property type="match status" value="1"/>
</dbReference>
<keyword evidence="1" id="KW-0378">Hydrolase</keyword>
<evidence type="ECO:0000313" key="5">
    <source>
        <dbReference type="Proteomes" id="UP000011593"/>
    </source>
</evidence>
<dbReference type="CDD" id="cd03442">
    <property type="entry name" value="BFIT_BACH"/>
    <property type="match status" value="1"/>
</dbReference>
<dbReference type="SUPFAM" id="SSF54637">
    <property type="entry name" value="Thioesterase/thiol ester dehydrase-isomerase"/>
    <property type="match status" value="1"/>
</dbReference>
<protein>
    <submittedName>
        <fullName evidence="4">Thioesterase superfamily protein</fullName>
    </submittedName>
</protein>
<dbReference type="AlphaFoldDB" id="L9YBB0"/>
<dbReference type="PATRIC" id="fig|797303.5.peg.3854"/>
<dbReference type="PANTHER" id="PTHR11049:SF24">
    <property type="entry name" value="CYTOSOLIC ACYL COENZYME A THIOESTER HYDROLASE"/>
    <property type="match status" value="1"/>
</dbReference>
<comment type="caution">
    <text evidence="4">The sequence shown here is derived from an EMBL/GenBank/DDBJ whole genome shotgun (WGS) entry which is preliminary data.</text>
</comment>
<dbReference type="EMBL" id="AOIE01000113">
    <property type="protein sequence ID" value="ELY70203.1"/>
    <property type="molecule type" value="Genomic_DNA"/>
</dbReference>
<dbReference type="Pfam" id="PF03061">
    <property type="entry name" value="4HBT"/>
    <property type="match status" value="1"/>
</dbReference>
<evidence type="ECO:0000256" key="1">
    <source>
        <dbReference type="ARBA" id="ARBA00022801"/>
    </source>
</evidence>
<proteinExistence type="predicted"/>
<dbReference type="GO" id="GO:0009062">
    <property type="term" value="P:fatty acid catabolic process"/>
    <property type="evidence" value="ECO:0007669"/>
    <property type="project" value="TreeGrafter"/>
</dbReference>
<dbReference type="Proteomes" id="UP000011593">
    <property type="component" value="Unassembled WGS sequence"/>
</dbReference>
<dbReference type="InterPro" id="IPR029069">
    <property type="entry name" value="HotDog_dom_sf"/>
</dbReference>
<dbReference type="InterPro" id="IPR006683">
    <property type="entry name" value="Thioestr_dom"/>
</dbReference>
<organism evidence="4 5">
    <name type="scientific">Natrinema pellirubrum (strain DSM 15624 / CIP 106293 / JCM 10476 / NCIMB 786 / 157)</name>
    <dbReference type="NCBI Taxonomy" id="797303"/>
    <lineage>
        <taxon>Archaea</taxon>
        <taxon>Methanobacteriati</taxon>
        <taxon>Methanobacteriota</taxon>
        <taxon>Stenosarchaea group</taxon>
        <taxon>Halobacteria</taxon>
        <taxon>Halobacteriales</taxon>
        <taxon>Natrialbaceae</taxon>
        <taxon>Natrinema</taxon>
    </lineage>
</organism>
<gene>
    <name evidence="4" type="ORF">C488_19357</name>
</gene>